<dbReference type="SMART" id="SM00388">
    <property type="entry name" value="HisKA"/>
    <property type="match status" value="1"/>
</dbReference>
<reference evidence="9 10" key="1">
    <citation type="submission" date="2019-02" db="EMBL/GenBank/DDBJ databases">
        <title>Pedobacter sp. RP-1-13 sp. nov., isolated from Arctic soil.</title>
        <authorList>
            <person name="Dahal R.H."/>
        </authorList>
    </citation>
    <scope>NUCLEOTIDE SEQUENCE [LARGE SCALE GENOMIC DNA]</scope>
    <source>
        <strain evidence="9 10">RP-1-13</strain>
    </source>
</reference>
<dbReference type="GO" id="GO:0006355">
    <property type="term" value="P:regulation of DNA-templated transcription"/>
    <property type="evidence" value="ECO:0007669"/>
    <property type="project" value="InterPro"/>
</dbReference>
<accession>A0A4R0MTS1</accession>
<dbReference type="EC" id="2.7.13.3" evidence="2"/>
<dbReference type="SUPFAM" id="SSF55785">
    <property type="entry name" value="PYP-like sensor domain (PAS domain)"/>
    <property type="match status" value="4"/>
</dbReference>
<dbReference type="PROSITE" id="PS50113">
    <property type="entry name" value="PAC"/>
    <property type="match status" value="2"/>
</dbReference>
<dbReference type="Pfam" id="PF00989">
    <property type="entry name" value="PAS"/>
    <property type="match status" value="1"/>
</dbReference>
<dbReference type="InterPro" id="IPR013767">
    <property type="entry name" value="PAS_fold"/>
</dbReference>
<dbReference type="SUPFAM" id="SSF55874">
    <property type="entry name" value="ATPase domain of HSP90 chaperone/DNA topoisomerase II/histidine kinase"/>
    <property type="match status" value="1"/>
</dbReference>
<dbReference type="Pfam" id="PF00512">
    <property type="entry name" value="HisKA"/>
    <property type="match status" value="1"/>
</dbReference>
<proteinExistence type="predicted"/>
<dbReference type="Pfam" id="PF08447">
    <property type="entry name" value="PAS_3"/>
    <property type="match status" value="1"/>
</dbReference>
<dbReference type="NCBIfam" id="TIGR00229">
    <property type="entry name" value="sensory_box"/>
    <property type="match status" value="2"/>
</dbReference>
<dbReference type="Gene3D" id="1.10.287.130">
    <property type="match status" value="1"/>
</dbReference>
<dbReference type="PANTHER" id="PTHR43304:SF1">
    <property type="entry name" value="PAC DOMAIN-CONTAINING PROTEIN"/>
    <property type="match status" value="1"/>
</dbReference>
<dbReference type="Pfam" id="PF08448">
    <property type="entry name" value="PAS_4"/>
    <property type="match status" value="1"/>
</dbReference>
<dbReference type="Gene3D" id="3.30.565.10">
    <property type="entry name" value="Histidine kinase-like ATPase, C-terminal domain"/>
    <property type="match status" value="1"/>
</dbReference>
<dbReference type="PRINTS" id="PR00344">
    <property type="entry name" value="BCTRLSENSOR"/>
</dbReference>
<feature type="domain" description="PAC" evidence="8">
    <location>
        <begin position="448"/>
        <end position="499"/>
    </location>
</feature>
<evidence type="ECO:0000256" key="4">
    <source>
        <dbReference type="ARBA" id="ARBA00022679"/>
    </source>
</evidence>
<organism evidence="9 10">
    <name type="scientific">Pedobacter frigiditerrae</name>
    <dbReference type="NCBI Taxonomy" id="2530452"/>
    <lineage>
        <taxon>Bacteria</taxon>
        <taxon>Pseudomonadati</taxon>
        <taxon>Bacteroidota</taxon>
        <taxon>Sphingobacteriia</taxon>
        <taxon>Sphingobacteriales</taxon>
        <taxon>Sphingobacteriaceae</taxon>
        <taxon>Pedobacter</taxon>
    </lineage>
</organism>
<dbReference type="Proteomes" id="UP000292884">
    <property type="component" value="Unassembled WGS sequence"/>
</dbReference>
<evidence type="ECO:0000313" key="10">
    <source>
        <dbReference type="Proteomes" id="UP000292884"/>
    </source>
</evidence>
<evidence type="ECO:0000313" key="9">
    <source>
        <dbReference type="EMBL" id="TCC90183.1"/>
    </source>
</evidence>
<feature type="domain" description="PAS" evidence="7">
    <location>
        <begin position="250"/>
        <end position="320"/>
    </location>
</feature>
<dbReference type="EMBL" id="SJSK01000003">
    <property type="protein sequence ID" value="TCC90183.1"/>
    <property type="molecule type" value="Genomic_DNA"/>
</dbReference>
<dbReference type="SUPFAM" id="SSF47384">
    <property type="entry name" value="Homodimeric domain of signal transducing histidine kinase"/>
    <property type="match status" value="1"/>
</dbReference>
<dbReference type="InterPro" id="IPR035965">
    <property type="entry name" value="PAS-like_dom_sf"/>
</dbReference>
<dbReference type="InterPro" id="IPR005467">
    <property type="entry name" value="His_kinase_dom"/>
</dbReference>
<evidence type="ECO:0000256" key="2">
    <source>
        <dbReference type="ARBA" id="ARBA00012438"/>
    </source>
</evidence>
<dbReference type="InterPro" id="IPR003661">
    <property type="entry name" value="HisK_dim/P_dom"/>
</dbReference>
<comment type="catalytic activity">
    <reaction evidence="1">
        <text>ATP + protein L-histidine = ADP + protein N-phospho-L-histidine.</text>
        <dbReference type="EC" id="2.7.13.3"/>
    </reaction>
</comment>
<dbReference type="PROSITE" id="PS50109">
    <property type="entry name" value="HIS_KIN"/>
    <property type="match status" value="1"/>
</dbReference>
<dbReference type="CDD" id="cd00082">
    <property type="entry name" value="HisKA"/>
    <property type="match status" value="1"/>
</dbReference>
<dbReference type="InterPro" id="IPR004358">
    <property type="entry name" value="Sig_transdc_His_kin-like_C"/>
</dbReference>
<dbReference type="OrthoDB" id="1522284at2"/>
<dbReference type="AlphaFoldDB" id="A0A4R0MTS1"/>
<dbReference type="Gene3D" id="3.30.450.20">
    <property type="entry name" value="PAS domain"/>
    <property type="match status" value="4"/>
</dbReference>
<comment type="caution">
    <text evidence="9">The sequence shown here is derived from an EMBL/GenBank/DDBJ whole genome shotgun (WGS) entry which is preliminary data.</text>
</comment>
<dbReference type="SMART" id="SM00387">
    <property type="entry name" value="HATPase_c"/>
    <property type="match status" value="1"/>
</dbReference>
<dbReference type="InterPro" id="IPR036097">
    <property type="entry name" value="HisK_dim/P_sf"/>
</dbReference>
<evidence type="ECO:0000256" key="5">
    <source>
        <dbReference type="ARBA" id="ARBA00022777"/>
    </source>
</evidence>
<keyword evidence="4" id="KW-0808">Transferase</keyword>
<dbReference type="InterPro" id="IPR013656">
    <property type="entry name" value="PAS_4"/>
</dbReference>
<keyword evidence="10" id="KW-1185">Reference proteome</keyword>
<evidence type="ECO:0000259" key="6">
    <source>
        <dbReference type="PROSITE" id="PS50109"/>
    </source>
</evidence>
<name>A0A4R0MTS1_9SPHI</name>
<protein>
    <recommendedName>
        <fullName evidence="2">histidine kinase</fullName>
        <ecNumber evidence="2">2.7.13.3</ecNumber>
    </recommendedName>
</protein>
<feature type="domain" description="PAC" evidence="8">
    <location>
        <begin position="324"/>
        <end position="376"/>
    </location>
</feature>
<dbReference type="GO" id="GO:0000155">
    <property type="term" value="F:phosphorelay sensor kinase activity"/>
    <property type="evidence" value="ECO:0007669"/>
    <property type="project" value="InterPro"/>
</dbReference>
<dbReference type="InterPro" id="IPR003594">
    <property type="entry name" value="HATPase_dom"/>
</dbReference>
<keyword evidence="5" id="KW-0418">Kinase</keyword>
<dbReference type="Pfam" id="PF13426">
    <property type="entry name" value="PAS_9"/>
    <property type="match status" value="1"/>
</dbReference>
<dbReference type="PROSITE" id="PS50112">
    <property type="entry name" value="PAS"/>
    <property type="match status" value="2"/>
</dbReference>
<dbReference type="SMART" id="SM00086">
    <property type="entry name" value="PAC"/>
    <property type="match status" value="3"/>
</dbReference>
<feature type="domain" description="PAS" evidence="7">
    <location>
        <begin position="377"/>
        <end position="441"/>
    </location>
</feature>
<dbReference type="CDD" id="cd00130">
    <property type="entry name" value="PAS"/>
    <property type="match status" value="3"/>
</dbReference>
<dbReference type="InterPro" id="IPR000014">
    <property type="entry name" value="PAS"/>
</dbReference>
<dbReference type="InterPro" id="IPR052162">
    <property type="entry name" value="Sensor_kinase/Photoreceptor"/>
</dbReference>
<dbReference type="InterPro" id="IPR036890">
    <property type="entry name" value="HATPase_C_sf"/>
</dbReference>
<keyword evidence="3" id="KW-0597">Phosphoprotein</keyword>
<evidence type="ECO:0000259" key="7">
    <source>
        <dbReference type="PROSITE" id="PS50112"/>
    </source>
</evidence>
<dbReference type="InterPro" id="IPR013655">
    <property type="entry name" value="PAS_fold_3"/>
</dbReference>
<evidence type="ECO:0000256" key="1">
    <source>
        <dbReference type="ARBA" id="ARBA00000085"/>
    </source>
</evidence>
<evidence type="ECO:0000256" key="3">
    <source>
        <dbReference type="ARBA" id="ARBA00022553"/>
    </source>
</evidence>
<evidence type="ECO:0000259" key="8">
    <source>
        <dbReference type="PROSITE" id="PS50113"/>
    </source>
</evidence>
<dbReference type="InterPro" id="IPR001610">
    <property type="entry name" value="PAC"/>
</dbReference>
<dbReference type="SMART" id="SM00091">
    <property type="entry name" value="PAS"/>
    <property type="match status" value="4"/>
</dbReference>
<dbReference type="PANTHER" id="PTHR43304">
    <property type="entry name" value="PHYTOCHROME-LIKE PROTEIN CPH1"/>
    <property type="match status" value="1"/>
</dbReference>
<dbReference type="Pfam" id="PF02518">
    <property type="entry name" value="HATPase_c"/>
    <property type="match status" value="1"/>
</dbReference>
<gene>
    <name evidence="9" type="ORF">EZ428_12935</name>
</gene>
<feature type="domain" description="Histidine kinase" evidence="6">
    <location>
        <begin position="517"/>
        <end position="735"/>
    </location>
</feature>
<dbReference type="InterPro" id="IPR000700">
    <property type="entry name" value="PAS-assoc_C"/>
</dbReference>
<sequence>MEQLSSLMKNIISVSPLPTAIVDTNMCYLAVSEKWISFYNLQNFPLIGRSHYDVFPEINDTWKEIHASCLKGNDQTCDNDRFERADGTVMYIKWEVRHFLGSDGNIAGMMMTSEDVTKSTGTLINENRFQLFMENFPGLCWISGEDLTLKYANKCFYETLHLTEEIIGKNSEVIFGHGIAVIASEQNKQVLSSGKVIEFQQTLRNEQGHPQVYKVYKFPFSDLKWEGRMVGAIAFDITKSTLLRQELDKSEAQFKLAFEYSLIGMALINPDGRLKRVNRSLCQMLGYTEKEIKKLSVQELTHPDDQEKTFSMLEDFASGKMEQIKYEKRYIHRNGNIIWVIIAATMLHDHNGLPLYYVSQIEDITKRKEIENDLVLSEKKYRTIFENVQDVFYQTDHQGLVIEISPSIEQYSGYLRSEIIGKPVSNFYFYPQDRERIMESLSTNGFVIDFEVRLKTKDHELRYASINARLVIENGSVVATEGSIRDVTTRKYQENALKALNSELTASNQQKNKLLSIIGHDLRNPISGSLQLLGLTIDSLSEINTDELKEYLSAMKQGLSSANNLLEDLLDWAKSQFNAAIFTPVVINDVRDLLDRAIQTIGPLAAKKSIELKIDLGEPISLKADRAMLETIIRNLLTNAIKFTSPNGIVTLSVTSQELATKFCISDTGIGIPKERISLLFGQTTFSTFGTADEKGTGMGLGLCYDFVTRHKGQIWAESEIGKGSCFCFTIPKIEDFDE</sequence>